<reference evidence="1 2" key="1">
    <citation type="submission" date="2024-08" db="EMBL/GenBank/DDBJ databases">
        <title>Gnathostoma spinigerum genome.</title>
        <authorList>
            <person name="Gonzalez-Bertolin B."/>
            <person name="Monzon S."/>
            <person name="Zaballos A."/>
            <person name="Jimenez P."/>
            <person name="Dekumyoy P."/>
            <person name="Varona S."/>
            <person name="Cuesta I."/>
            <person name="Sumanam S."/>
            <person name="Adisakwattana P."/>
            <person name="Gasser R.B."/>
            <person name="Hernandez-Gonzalez A."/>
            <person name="Young N.D."/>
            <person name="Perteguer M.J."/>
        </authorList>
    </citation>
    <scope>NUCLEOTIDE SEQUENCE [LARGE SCALE GENOMIC DNA]</scope>
    <source>
        <strain evidence="1">AL3</strain>
        <tissue evidence="1">Liver</tissue>
    </source>
</reference>
<protein>
    <recommendedName>
        <fullName evidence="3">Neurotransmitter-gated ion-channel transmembrane domain-containing protein</fullName>
    </recommendedName>
</protein>
<dbReference type="InterPro" id="IPR036719">
    <property type="entry name" value="Neuro-gated_channel_TM_sf"/>
</dbReference>
<organism evidence="1 2">
    <name type="scientific">Gnathostoma spinigerum</name>
    <dbReference type="NCBI Taxonomy" id="75299"/>
    <lineage>
        <taxon>Eukaryota</taxon>
        <taxon>Metazoa</taxon>
        <taxon>Ecdysozoa</taxon>
        <taxon>Nematoda</taxon>
        <taxon>Chromadorea</taxon>
        <taxon>Rhabditida</taxon>
        <taxon>Spirurina</taxon>
        <taxon>Gnathostomatomorpha</taxon>
        <taxon>Gnathostomatoidea</taxon>
        <taxon>Gnathostomatidae</taxon>
        <taxon>Gnathostoma</taxon>
    </lineage>
</organism>
<gene>
    <name evidence="1" type="ORF">AB6A40_003678</name>
</gene>
<dbReference type="Proteomes" id="UP001608902">
    <property type="component" value="Unassembled WGS sequence"/>
</dbReference>
<dbReference type="InterPro" id="IPR038050">
    <property type="entry name" value="Neuro_actylchol_rec"/>
</dbReference>
<keyword evidence="2" id="KW-1185">Reference proteome</keyword>
<name>A0ABD6EHZ8_9BILA</name>
<sequence>MPYYCRFLPWRATVIDRSPTDVRLRSALQDVDNQNDFYRMKSRPRKRRRGSVQNSLVHRNSTQKSKETFWTSENIDRICQFLFPLAFISFNCFYWIYYTAESERQMERLLDNANITGSVTPL</sequence>
<dbReference type="Gene3D" id="1.20.58.390">
    <property type="entry name" value="Neurotransmitter-gated ion-channel transmembrane domain"/>
    <property type="match status" value="1"/>
</dbReference>
<dbReference type="SUPFAM" id="SSF90112">
    <property type="entry name" value="Neurotransmitter-gated ion-channel transmembrane pore"/>
    <property type="match status" value="1"/>
</dbReference>
<comment type="caution">
    <text evidence="1">The sequence shown here is derived from an EMBL/GenBank/DDBJ whole genome shotgun (WGS) entry which is preliminary data.</text>
</comment>
<dbReference type="EMBL" id="JBGFUD010001964">
    <property type="protein sequence ID" value="MFH4976969.1"/>
    <property type="molecule type" value="Genomic_DNA"/>
</dbReference>
<evidence type="ECO:0008006" key="3">
    <source>
        <dbReference type="Google" id="ProtNLM"/>
    </source>
</evidence>
<evidence type="ECO:0000313" key="2">
    <source>
        <dbReference type="Proteomes" id="UP001608902"/>
    </source>
</evidence>
<proteinExistence type="predicted"/>
<evidence type="ECO:0000313" key="1">
    <source>
        <dbReference type="EMBL" id="MFH4976969.1"/>
    </source>
</evidence>
<dbReference type="AlphaFoldDB" id="A0ABD6EHZ8"/>
<accession>A0ABD6EHZ8</accession>